<keyword evidence="2" id="KW-1185">Reference proteome</keyword>
<comment type="caution">
    <text evidence="1">The sequence shown here is derived from an EMBL/GenBank/DDBJ whole genome shotgun (WGS) entry which is preliminary data.</text>
</comment>
<accession>A0AAP0M2Q4</accession>
<name>A0AAP0M2Q4_9ROSI</name>
<evidence type="ECO:0000313" key="1">
    <source>
        <dbReference type="EMBL" id="KAK9197618.1"/>
    </source>
</evidence>
<proteinExistence type="predicted"/>
<evidence type="ECO:0000313" key="2">
    <source>
        <dbReference type="Proteomes" id="UP001428341"/>
    </source>
</evidence>
<gene>
    <name evidence="1" type="ORF">WN944_012801</name>
</gene>
<dbReference type="EMBL" id="JBCGBO010000005">
    <property type="protein sequence ID" value="KAK9197618.1"/>
    <property type="molecule type" value="Genomic_DNA"/>
</dbReference>
<reference evidence="1 2" key="1">
    <citation type="submission" date="2024-05" db="EMBL/GenBank/DDBJ databases">
        <title>Haplotype-resolved chromosome-level genome assembly of Huyou (Citrus changshanensis).</title>
        <authorList>
            <person name="Miao C."/>
            <person name="Chen W."/>
            <person name="Wu Y."/>
            <person name="Wang L."/>
            <person name="Zhao S."/>
            <person name="Grierson D."/>
            <person name="Xu C."/>
            <person name="Chen K."/>
        </authorList>
    </citation>
    <scope>NUCLEOTIDE SEQUENCE [LARGE SCALE GENOMIC DNA]</scope>
    <source>
        <strain evidence="1">01-14</strain>
        <tissue evidence="1">Leaf</tissue>
    </source>
</reference>
<dbReference type="Proteomes" id="UP001428341">
    <property type="component" value="Unassembled WGS sequence"/>
</dbReference>
<protein>
    <submittedName>
        <fullName evidence="1">Uncharacterized protein</fullName>
    </submittedName>
</protein>
<dbReference type="AlphaFoldDB" id="A0AAP0M2Q4"/>
<organism evidence="1 2">
    <name type="scientific">Citrus x changshan-huyou</name>
    <dbReference type="NCBI Taxonomy" id="2935761"/>
    <lineage>
        <taxon>Eukaryota</taxon>
        <taxon>Viridiplantae</taxon>
        <taxon>Streptophyta</taxon>
        <taxon>Embryophyta</taxon>
        <taxon>Tracheophyta</taxon>
        <taxon>Spermatophyta</taxon>
        <taxon>Magnoliopsida</taxon>
        <taxon>eudicotyledons</taxon>
        <taxon>Gunneridae</taxon>
        <taxon>Pentapetalae</taxon>
        <taxon>rosids</taxon>
        <taxon>malvids</taxon>
        <taxon>Sapindales</taxon>
        <taxon>Rutaceae</taxon>
        <taxon>Aurantioideae</taxon>
        <taxon>Citrus</taxon>
    </lineage>
</organism>
<sequence length="76" mass="8267">MDVANMLGLRNRDLRVYKGGAYLYVPLGKWLTSNLTLFLERGATILGSQMPAFDIFLVSGLHSTVPLPGNDANIDG</sequence>